<dbReference type="Pfam" id="PF01192">
    <property type="entry name" value="RNA_pol_Rpb6"/>
    <property type="match status" value="1"/>
</dbReference>
<organism evidence="3 4">
    <name type="scientific">Tritrichomonas musculus</name>
    <dbReference type="NCBI Taxonomy" id="1915356"/>
    <lineage>
        <taxon>Eukaryota</taxon>
        <taxon>Metamonada</taxon>
        <taxon>Parabasalia</taxon>
        <taxon>Tritrichomonadida</taxon>
        <taxon>Tritrichomonadidae</taxon>
        <taxon>Tritrichomonas</taxon>
    </lineage>
</organism>
<dbReference type="InterPro" id="IPR006111">
    <property type="entry name" value="Rpo6/Rpb6"/>
</dbReference>
<proteinExistence type="predicted"/>
<evidence type="ECO:0000256" key="2">
    <source>
        <dbReference type="ARBA" id="ARBA00023163"/>
    </source>
</evidence>
<evidence type="ECO:0000313" key="4">
    <source>
        <dbReference type="Proteomes" id="UP001470230"/>
    </source>
</evidence>
<dbReference type="Gene3D" id="3.90.940.10">
    <property type="match status" value="1"/>
</dbReference>
<gene>
    <name evidence="3" type="ORF">M9Y10_045000</name>
</gene>
<dbReference type="EMBL" id="JAPFFF010000009">
    <property type="protein sequence ID" value="KAK8882358.1"/>
    <property type="molecule type" value="Genomic_DNA"/>
</dbReference>
<evidence type="ECO:0000256" key="1">
    <source>
        <dbReference type="ARBA" id="ARBA00022478"/>
    </source>
</evidence>
<dbReference type="PIRSF" id="PIRSF000778">
    <property type="entry name" value="RpoK/RPB6"/>
    <property type="match status" value="1"/>
</dbReference>
<dbReference type="InterPro" id="IPR020708">
    <property type="entry name" value="DNA-dir_RNA_polK_14-18kDa_CS"/>
</dbReference>
<dbReference type="GO" id="GO:0000428">
    <property type="term" value="C:DNA-directed RNA polymerase complex"/>
    <property type="evidence" value="ECO:0007669"/>
    <property type="project" value="UniProtKB-KW"/>
</dbReference>
<dbReference type="NCBIfam" id="NF002208">
    <property type="entry name" value="PRK01099.1-3"/>
    <property type="match status" value="1"/>
</dbReference>
<dbReference type="InterPro" id="IPR006110">
    <property type="entry name" value="Pol_omega/Rpo6/RPB6"/>
</dbReference>
<comment type="caution">
    <text evidence="3">The sequence shown here is derived from an EMBL/GenBank/DDBJ whole genome shotgun (WGS) entry which is preliminary data.</text>
</comment>
<dbReference type="Proteomes" id="UP001470230">
    <property type="component" value="Unassembled WGS sequence"/>
</dbReference>
<protein>
    <submittedName>
        <fullName evidence="3">DNA-directed RNA polymerases I, II, and III subunit RPABC2</fullName>
    </submittedName>
</protein>
<keyword evidence="4" id="KW-1185">Reference proteome</keyword>
<sequence length="99" mass="11220">MADIQNEPPEIDESKYKPIKTTEYLTKYEKARVLGIRAMQIAQGAPVQADIDTNLTDPLLIAEEELRKKKTPLIIRRPLPNGKYEDVAVRNLESLDKGT</sequence>
<accession>A0ABR2JUS5</accession>
<dbReference type="InterPro" id="IPR036161">
    <property type="entry name" value="RPB6/omega-like_sf"/>
</dbReference>
<dbReference type="PANTHER" id="PTHR47227:SF3">
    <property type="entry name" value="RNA POLYMERASE SUBUNIT, PUTATIVE-RELATED"/>
    <property type="match status" value="1"/>
</dbReference>
<keyword evidence="2" id="KW-0804">Transcription</keyword>
<dbReference type="PROSITE" id="PS01111">
    <property type="entry name" value="RNA_POL_K_14KD"/>
    <property type="match status" value="1"/>
</dbReference>
<evidence type="ECO:0000313" key="3">
    <source>
        <dbReference type="EMBL" id="KAK8882358.1"/>
    </source>
</evidence>
<dbReference type="SUPFAM" id="SSF63562">
    <property type="entry name" value="RPB6/omega subunit-like"/>
    <property type="match status" value="1"/>
</dbReference>
<name>A0ABR2JUS5_9EUKA</name>
<reference evidence="3 4" key="1">
    <citation type="submission" date="2024-04" db="EMBL/GenBank/DDBJ databases">
        <title>Tritrichomonas musculus Genome.</title>
        <authorList>
            <person name="Alves-Ferreira E."/>
            <person name="Grigg M."/>
            <person name="Lorenzi H."/>
            <person name="Galac M."/>
        </authorList>
    </citation>
    <scope>NUCLEOTIDE SEQUENCE [LARGE SCALE GENOMIC DNA]</scope>
    <source>
        <strain evidence="3 4">EAF2021</strain>
    </source>
</reference>
<keyword evidence="1 3" id="KW-0240">DNA-directed RNA polymerase</keyword>
<dbReference type="PANTHER" id="PTHR47227">
    <property type="entry name" value="DNA-DIRECTED RNA POLYMERASE SUBUNIT K"/>
    <property type="match status" value="1"/>
</dbReference>